<dbReference type="SMART" id="SM00644">
    <property type="entry name" value="Ami_2"/>
    <property type="match status" value="1"/>
</dbReference>
<dbReference type="InterPro" id="IPR036505">
    <property type="entry name" value="Amidase/PGRP_sf"/>
</dbReference>
<organism evidence="7 8">
    <name type="scientific">Burkholderia stabilis</name>
    <dbReference type="NCBI Taxonomy" id="95485"/>
    <lineage>
        <taxon>Bacteria</taxon>
        <taxon>Pseudomonadati</taxon>
        <taxon>Pseudomonadota</taxon>
        <taxon>Betaproteobacteria</taxon>
        <taxon>Burkholderiales</taxon>
        <taxon>Burkholderiaceae</taxon>
        <taxon>Burkholderia</taxon>
        <taxon>Burkholderia cepacia complex</taxon>
    </lineage>
</organism>
<dbReference type="RefSeq" id="WP_172902903.1">
    <property type="nucleotide sequence ID" value="NZ_AP018111.1"/>
</dbReference>
<dbReference type="PANTHER" id="PTHR30417:SF1">
    <property type="entry name" value="N-ACETYLMURAMOYL-L-ALANINE AMIDASE AMID"/>
    <property type="match status" value="1"/>
</dbReference>
<keyword evidence="4" id="KW-0961">Cell wall biogenesis/degradation</keyword>
<dbReference type="CDD" id="cd06583">
    <property type="entry name" value="PGRP"/>
    <property type="match status" value="1"/>
</dbReference>
<evidence type="ECO:0000256" key="5">
    <source>
        <dbReference type="SAM" id="MobiDB-lite"/>
    </source>
</evidence>
<evidence type="ECO:0000259" key="6">
    <source>
        <dbReference type="SMART" id="SM00644"/>
    </source>
</evidence>
<evidence type="ECO:0000313" key="8">
    <source>
        <dbReference type="Proteomes" id="UP000218432"/>
    </source>
</evidence>
<dbReference type="Pfam" id="PF12385">
    <property type="entry name" value="Peptidase_C70"/>
    <property type="match status" value="1"/>
</dbReference>
<feature type="compositionally biased region" description="Low complexity" evidence="5">
    <location>
        <begin position="876"/>
        <end position="905"/>
    </location>
</feature>
<dbReference type="EC" id="3.5.1.28" evidence="2"/>
<dbReference type="GO" id="GO:0071555">
    <property type="term" value="P:cell wall organization"/>
    <property type="evidence" value="ECO:0007669"/>
    <property type="project" value="UniProtKB-KW"/>
</dbReference>
<gene>
    <name evidence="7" type="ORF">BSFP_004920</name>
</gene>
<keyword evidence="3" id="KW-0378">Hydrolase</keyword>
<evidence type="ECO:0000256" key="2">
    <source>
        <dbReference type="ARBA" id="ARBA00011901"/>
    </source>
</evidence>
<dbReference type="PANTHER" id="PTHR30417">
    <property type="entry name" value="N-ACETYLMURAMOYL-L-ALANINE AMIDASE AMID"/>
    <property type="match status" value="1"/>
</dbReference>
<feature type="compositionally biased region" description="Gly residues" evidence="5">
    <location>
        <begin position="906"/>
        <end position="919"/>
    </location>
</feature>
<dbReference type="GO" id="GO:0009254">
    <property type="term" value="P:peptidoglycan turnover"/>
    <property type="evidence" value="ECO:0007669"/>
    <property type="project" value="TreeGrafter"/>
</dbReference>
<sequence length="1136" mass="118188">MASQIRPNRIEISDRFPMIGFTIHADGGPKSFEVAIATDPSLFKPDARARRTRTNFYSSRARGPVTAARGEAVYLLPADVVARFIGQDKLYYGLAAVGDKSVDAPTVPGDGSPYISLKGLSERALRRVRVLPNRQQIAAGYGVPSPKELEWAGDVVQPGVAPIAAKGNGQSAPSPGTPVAVPAAGGNAASANGVAHAASLADYDDGYGPLPAADGGASGSGDTGGSAAASAADDDAPTHAIDWPIPDDTTGGGTAASASALGADAPDYPQASRFVPAASVNYRHVSGTRTISRVVIHITEAATTRSTINWFQNPDQRTRDGTHVNVSAHYVIGRDGEVVQMVHDNDVAWHAHTANSDSIGIEHVAIAGRLSPTQAEYCASAALVAWLCDTYGISVDRTHILGHSEADPHTSHVNCPNAVWDWDYYMHLVTTRSCDAQPAGSAHPAAAQALAAGSQPVTLARPAHDPAPHHADRRHDGRAMALGGQSYTLNWDGVELIAQPTDYSCWAASAAMVIGWRDQMSLTPETIASICGRTTATGLDPGQVGPFAQDMGLTSEPPQSYTIDAFRQLLEDHGPLWVGAKVPGLHAIVVTGMYSDGAEDGSDTYVRITDPWDRVAGTPGAPGPYRNTHATGSRYILRWADFVSEYEGAATMPNVNLQILHPDNALGRQPNRGKPADYAMAAALADRRGADARYRSPRAHALDAPPPLEPGDVAISGGRTYVVFANEVRTGGVPAWRNHNPGNITAGEWADAHGAYAGKRNGGFAIFPDDATGFDAVIAFIGRFPNDTIVALMSRYAPPDDGKNPMLKGNDPAAYARAIAARLGVPVTTQISALDDGQRRTFASEIQRIETGSNGAGTSYAYSEPKLPAEIRSRLPAPAASAPDAGTGAGGQDAASPDAGAPTGDAGAGDAGAGAGDAGSGDASGSQGLAYAAGATPSRPHHPHTRAPHTLTLAEGSAASNPAAPPADASPPSVAPGTVPGATLDTQVGEAGGVTWALDQLHGMKTVAGADGANRPLVDGPTIRITDWPYLDDPGGQRVCAHFFVDWHFDGRSVGDVQIVNVGASDAPGHTLHVTAHIEDDPQRYPPGKPLFGALRVHFAYRFVEPDASVHEATTELHLFGDGTYEQASHWAALAA</sequence>
<dbReference type="AlphaFoldDB" id="A0A1Y1BHA5"/>
<proteinExistence type="predicted"/>
<comment type="catalytic activity">
    <reaction evidence="1">
        <text>Hydrolyzes the link between N-acetylmuramoyl residues and L-amino acid residues in certain cell-wall glycopeptides.</text>
        <dbReference type="EC" id="3.5.1.28"/>
    </reaction>
</comment>
<evidence type="ECO:0000256" key="1">
    <source>
        <dbReference type="ARBA" id="ARBA00001561"/>
    </source>
</evidence>
<dbReference type="Pfam" id="PF01510">
    <property type="entry name" value="Amidase_2"/>
    <property type="match status" value="1"/>
</dbReference>
<protein>
    <recommendedName>
        <fullName evidence="2">N-acetylmuramoyl-L-alanine amidase</fullName>
        <ecNumber evidence="2">3.5.1.28</ecNumber>
    </recommendedName>
</protein>
<feature type="region of interest" description="Disordered" evidence="5">
    <location>
        <begin position="876"/>
        <end position="986"/>
    </location>
</feature>
<evidence type="ECO:0000256" key="4">
    <source>
        <dbReference type="ARBA" id="ARBA00023316"/>
    </source>
</evidence>
<dbReference type="Proteomes" id="UP000218432">
    <property type="component" value="Chromosome 1"/>
</dbReference>
<name>A0A1Y1BHA5_9BURK</name>
<evidence type="ECO:0000313" key="7">
    <source>
        <dbReference type="EMBL" id="BAX57699.1"/>
    </source>
</evidence>
<dbReference type="Gene3D" id="3.40.80.10">
    <property type="entry name" value="Peptidoglycan recognition protein-like"/>
    <property type="match status" value="1"/>
</dbReference>
<dbReference type="GO" id="GO:0008745">
    <property type="term" value="F:N-acetylmuramoyl-L-alanine amidase activity"/>
    <property type="evidence" value="ECO:0007669"/>
    <property type="project" value="UniProtKB-EC"/>
</dbReference>
<dbReference type="GO" id="GO:0009253">
    <property type="term" value="P:peptidoglycan catabolic process"/>
    <property type="evidence" value="ECO:0007669"/>
    <property type="project" value="InterPro"/>
</dbReference>
<reference evidence="7 8" key="1">
    <citation type="journal article" date="2017" name="Genome Announc.">
        <title>Complete Genome Sequence of Burkholderia stabilis FERMP-21014.</title>
        <authorList>
            <person name="Konishi K."/>
            <person name="Kumagai T."/>
            <person name="Sakasegawa S."/>
            <person name="Tamura T."/>
        </authorList>
    </citation>
    <scope>NUCLEOTIDE SEQUENCE [LARGE SCALE GENOMIC DNA]</scope>
    <source>
        <strain evidence="7 8">FERMP-21014</strain>
    </source>
</reference>
<feature type="domain" description="N-acetylmuramoyl-L-alanine amidase" evidence="6">
    <location>
        <begin position="281"/>
        <end position="425"/>
    </location>
</feature>
<feature type="compositionally biased region" description="Low complexity" evidence="5">
    <location>
        <begin position="948"/>
        <end position="962"/>
    </location>
</feature>
<accession>A0A1Y1BHA5</accession>
<evidence type="ECO:0000256" key="3">
    <source>
        <dbReference type="ARBA" id="ARBA00022801"/>
    </source>
</evidence>
<dbReference type="SUPFAM" id="SSF55846">
    <property type="entry name" value="N-acetylmuramoyl-L-alanine amidase-like"/>
    <property type="match status" value="1"/>
</dbReference>
<dbReference type="InterPro" id="IPR002502">
    <property type="entry name" value="Amidase_domain"/>
</dbReference>
<dbReference type="EMBL" id="AP018111">
    <property type="protein sequence ID" value="BAX57699.1"/>
    <property type="molecule type" value="Genomic_DNA"/>
</dbReference>
<dbReference type="InterPro" id="IPR051206">
    <property type="entry name" value="NAMLAA_amidase_2"/>
</dbReference>
<dbReference type="InterPro" id="IPR022118">
    <property type="entry name" value="Peptidase_C70_AvrRpt2"/>
</dbReference>
<feature type="region of interest" description="Disordered" evidence="5">
    <location>
        <begin position="212"/>
        <end position="258"/>
    </location>
</feature>